<name>A0A6C2CJ93_9RHOO</name>
<dbReference type="Proteomes" id="UP000389128">
    <property type="component" value="Unassembled WGS sequence"/>
</dbReference>
<evidence type="ECO:0000313" key="3">
    <source>
        <dbReference type="Proteomes" id="UP000389128"/>
    </source>
</evidence>
<keyword evidence="3" id="KW-1185">Reference proteome</keyword>
<sequence>MSRAATETALINGPDGPIELIIDTPEHVRGIALVCHPHPLFHGANTNKVAHTLARVFRDLGYAALRPNFRGVGKSVGEHDNGIAETEDMLAVISWAQSRWGGLPLALGGFSFGAYVQTRVAARLAEGVTPAGRIVLVGTAAGQVTGARSYTTLPVAKDSLIIHGERDETVALANVLEWAEPQELPVVVVAGADHFFHGKLHIIRSIIDRAWSPLP</sequence>
<evidence type="ECO:0000313" key="2">
    <source>
        <dbReference type="EMBL" id="TYC53503.1"/>
    </source>
</evidence>
<dbReference type="Gene3D" id="3.40.50.1820">
    <property type="entry name" value="alpha/beta hydrolase"/>
    <property type="match status" value="1"/>
</dbReference>
<protein>
    <submittedName>
        <fullName evidence="2">Alpha/beta hydrolase</fullName>
    </submittedName>
</protein>
<dbReference type="SUPFAM" id="SSF53474">
    <property type="entry name" value="alpha/beta-Hydrolases"/>
    <property type="match status" value="1"/>
</dbReference>
<feature type="domain" description="Xaa-Pro dipeptidyl-peptidase-like" evidence="1">
    <location>
        <begin position="46"/>
        <end position="125"/>
    </location>
</feature>
<keyword evidence="2" id="KW-0378">Hydrolase</keyword>
<reference evidence="2 3" key="1">
    <citation type="submission" date="2019-01" db="EMBL/GenBank/DDBJ databases">
        <title>Zoogloea oleivorans genome sequencing and assembly.</title>
        <authorList>
            <person name="Tancsics A."/>
            <person name="Farkas M."/>
            <person name="Kriszt B."/>
            <person name="Maroti G."/>
            <person name="Horvath B."/>
        </authorList>
    </citation>
    <scope>NUCLEOTIDE SEQUENCE [LARGE SCALE GENOMIC DNA]</scope>
    <source>
        <strain evidence="2 3">Buc</strain>
    </source>
</reference>
<dbReference type="RefSeq" id="WP_148581114.1">
    <property type="nucleotide sequence ID" value="NZ_SDKK01000027.1"/>
</dbReference>
<accession>A0A6C2CJ93</accession>
<dbReference type="Pfam" id="PF02129">
    <property type="entry name" value="Peptidase_S15"/>
    <property type="match status" value="1"/>
</dbReference>
<organism evidence="2 3">
    <name type="scientific">Zoogloea oleivorans</name>
    <dbReference type="NCBI Taxonomy" id="1552750"/>
    <lineage>
        <taxon>Bacteria</taxon>
        <taxon>Pseudomonadati</taxon>
        <taxon>Pseudomonadota</taxon>
        <taxon>Betaproteobacteria</taxon>
        <taxon>Rhodocyclales</taxon>
        <taxon>Zoogloeaceae</taxon>
        <taxon>Zoogloea</taxon>
    </lineage>
</organism>
<dbReference type="PANTHER" id="PTHR42103:SF2">
    <property type="entry name" value="AB HYDROLASE-1 DOMAIN-CONTAINING PROTEIN"/>
    <property type="match status" value="1"/>
</dbReference>
<gene>
    <name evidence="2" type="ORF">ETQ85_21465</name>
</gene>
<dbReference type="InterPro" id="IPR029058">
    <property type="entry name" value="AB_hydrolase_fold"/>
</dbReference>
<dbReference type="OrthoDB" id="9800435at2"/>
<comment type="caution">
    <text evidence="2">The sequence shown here is derived from an EMBL/GenBank/DDBJ whole genome shotgun (WGS) entry which is preliminary data.</text>
</comment>
<dbReference type="GO" id="GO:0016787">
    <property type="term" value="F:hydrolase activity"/>
    <property type="evidence" value="ECO:0007669"/>
    <property type="project" value="UniProtKB-KW"/>
</dbReference>
<dbReference type="AlphaFoldDB" id="A0A6C2CJ93"/>
<dbReference type="PANTHER" id="PTHR42103">
    <property type="entry name" value="ALPHA/BETA-HYDROLASES SUPERFAMILY PROTEIN"/>
    <property type="match status" value="1"/>
</dbReference>
<evidence type="ECO:0000259" key="1">
    <source>
        <dbReference type="Pfam" id="PF02129"/>
    </source>
</evidence>
<dbReference type="EMBL" id="SDKK01000027">
    <property type="protein sequence ID" value="TYC53503.1"/>
    <property type="molecule type" value="Genomic_DNA"/>
</dbReference>
<dbReference type="InterPro" id="IPR000383">
    <property type="entry name" value="Xaa-Pro-like_dom"/>
</dbReference>
<proteinExistence type="predicted"/>